<dbReference type="PANTHER" id="PTHR34123:SF1">
    <property type="entry name" value="OS04G0578200 PROTEIN"/>
    <property type="match status" value="1"/>
</dbReference>
<dbReference type="Pfam" id="PF10184">
    <property type="entry name" value="DUF2358"/>
    <property type="match status" value="1"/>
</dbReference>
<accession>A0ABY8U157</accession>
<feature type="compositionally biased region" description="Polar residues" evidence="1">
    <location>
        <begin position="11"/>
        <end position="27"/>
    </location>
</feature>
<sequence length="319" mass="34267">MALHTRVSPLGLQQTRRSVGSSRNVQPNRKLVLRRSVEKDSTNRPVREKDLGVGLKAAWYGAEVFGDLLAKGKKAEGEQDSSSSEARAAAAAAAGSSGKPIDAVLESIRADYAEDYFISGKGEMADYDPECLFADPFVSFRGVERFKKNVANLGAVISDVDLQITKWDVQDNTLEAHWKFSAILDLPWRPRLAAAGSTTHVIDASRGLVVEHIERWKSEPGEVVQRLLKPSSKIPTNQWESFMANLSAGDAKGCWYVINRKVALYAAPVVAISLAVHAATGHGLPGVLGGGVVEVLAGVLLAAGLSTEAFKYIEGTGQI</sequence>
<dbReference type="EMBL" id="CP126213">
    <property type="protein sequence ID" value="WIA15085.1"/>
    <property type="molecule type" value="Genomic_DNA"/>
</dbReference>
<dbReference type="InterPro" id="IPR032710">
    <property type="entry name" value="NTF2-like_dom_sf"/>
</dbReference>
<keyword evidence="3" id="KW-1185">Reference proteome</keyword>
<proteinExistence type="predicted"/>
<protein>
    <recommendedName>
        <fullName evidence="4">SnoaL-like domain-containing protein</fullName>
    </recommendedName>
</protein>
<dbReference type="Proteomes" id="UP001244341">
    <property type="component" value="Chromosome 6b"/>
</dbReference>
<dbReference type="PANTHER" id="PTHR34123">
    <property type="entry name" value="OS04G0578200 PROTEIN"/>
    <property type="match status" value="1"/>
</dbReference>
<evidence type="ECO:0000313" key="2">
    <source>
        <dbReference type="EMBL" id="WIA15085.1"/>
    </source>
</evidence>
<evidence type="ECO:0000256" key="1">
    <source>
        <dbReference type="SAM" id="MobiDB-lite"/>
    </source>
</evidence>
<dbReference type="InterPro" id="IPR018790">
    <property type="entry name" value="DUF2358"/>
</dbReference>
<reference evidence="2 3" key="1">
    <citation type="submission" date="2023-05" db="EMBL/GenBank/DDBJ databases">
        <title>A 100% complete, gapless, phased diploid assembly of the Scenedesmus obliquus UTEX 3031 genome.</title>
        <authorList>
            <person name="Biondi T.C."/>
            <person name="Hanschen E.R."/>
            <person name="Kwon T."/>
            <person name="Eng W."/>
            <person name="Kruse C.P.S."/>
            <person name="Koehler S.I."/>
            <person name="Kunde Y."/>
            <person name="Gleasner C.D."/>
            <person name="You Mak K.T."/>
            <person name="Polle J."/>
            <person name="Hovde B.T."/>
            <person name="Starkenburg S.R."/>
        </authorList>
    </citation>
    <scope>NUCLEOTIDE SEQUENCE [LARGE SCALE GENOMIC DNA]</scope>
    <source>
        <strain evidence="2 3">DOE0152z</strain>
    </source>
</reference>
<gene>
    <name evidence="2" type="ORF">OEZ85_001782</name>
</gene>
<evidence type="ECO:0008006" key="4">
    <source>
        <dbReference type="Google" id="ProtNLM"/>
    </source>
</evidence>
<feature type="region of interest" description="Disordered" evidence="1">
    <location>
        <begin position="1"/>
        <end position="30"/>
    </location>
</feature>
<dbReference type="SUPFAM" id="SSF54427">
    <property type="entry name" value="NTF2-like"/>
    <property type="match status" value="1"/>
</dbReference>
<organism evidence="2 3">
    <name type="scientific">Tetradesmus obliquus</name>
    <name type="common">Green alga</name>
    <name type="synonym">Acutodesmus obliquus</name>
    <dbReference type="NCBI Taxonomy" id="3088"/>
    <lineage>
        <taxon>Eukaryota</taxon>
        <taxon>Viridiplantae</taxon>
        <taxon>Chlorophyta</taxon>
        <taxon>core chlorophytes</taxon>
        <taxon>Chlorophyceae</taxon>
        <taxon>CS clade</taxon>
        <taxon>Sphaeropleales</taxon>
        <taxon>Scenedesmaceae</taxon>
        <taxon>Tetradesmus</taxon>
    </lineage>
</organism>
<name>A0ABY8U157_TETOB</name>
<evidence type="ECO:0000313" key="3">
    <source>
        <dbReference type="Proteomes" id="UP001244341"/>
    </source>
</evidence>